<name>D6U865_KTERA</name>
<feature type="transmembrane region" description="Helical" evidence="1">
    <location>
        <begin position="113"/>
        <end position="136"/>
    </location>
</feature>
<keyword evidence="1" id="KW-0812">Transmembrane</keyword>
<feature type="transmembrane region" description="Helical" evidence="1">
    <location>
        <begin position="12"/>
        <end position="37"/>
    </location>
</feature>
<gene>
    <name evidence="2" type="ORF">Krac_0621</name>
</gene>
<accession>D6U865</accession>
<organism evidence="2 3">
    <name type="scientific">Ktedonobacter racemifer DSM 44963</name>
    <dbReference type="NCBI Taxonomy" id="485913"/>
    <lineage>
        <taxon>Bacteria</taxon>
        <taxon>Bacillati</taxon>
        <taxon>Chloroflexota</taxon>
        <taxon>Ktedonobacteria</taxon>
        <taxon>Ktedonobacterales</taxon>
        <taxon>Ktedonobacteraceae</taxon>
        <taxon>Ktedonobacter</taxon>
    </lineage>
</organism>
<feature type="transmembrane region" description="Helical" evidence="1">
    <location>
        <begin position="49"/>
        <end position="69"/>
    </location>
</feature>
<reference evidence="2 3" key="1">
    <citation type="journal article" date="2011" name="Stand. Genomic Sci.">
        <title>Non-contiguous finished genome sequence and contextual data of the filamentous soil bacterium Ktedonobacter racemifer type strain (SOSP1-21).</title>
        <authorList>
            <person name="Chang Y.J."/>
            <person name="Land M."/>
            <person name="Hauser L."/>
            <person name="Chertkov O."/>
            <person name="Del Rio T.G."/>
            <person name="Nolan M."/>
            <person name="Copeland A."/>
            <person name="Tice H."/>
            <person name="Cheng J.F."/>
            <person name="Lucas S."/>
            <person name="Han C."/>
            <person name="Goodwin L."/>
            <person name="Pitluck S."/>
            <person name="Ivanova N."/>
            <person name="Ovchinikova G."/>
            <person name="Pati A."/>
            <person name="Chen A."/>
            <person name="Palaniappan K."/>
            <person name="Mavromatis K."/>
            <person name="Liolios K."/>
            <person name="Brettin T."/>
            <person name="Fiebig A."/>
            <person name="Rohde M."/>
            <person name="Abt B."/>
            <person name="Goker M."/>
            <person name="Detter J.C."/>
            <person name="Woyke T."/>
            <person name="Bristow J."/>
            <person name="Eisen J.A."/>
            <person name="Markowitz V."/>
            <person name="Hugenholtz P."/>
            <person name="Kyrpides N.C."/>
            <person name="Klenk H.P."/>
            <person name="Lapidus A."/>
        </authorList>
    </citation>
    <scope>NUCLEOTIDE SEQUENCE [LARGE SCALE GENOMIC DNA]</scope>
    <source>
        <strain evidence="3">DSM 44963</strain>
    </source>
</reference>
<dbReference type="AlphaFoldDB" id="D6U865"/>
<dbReference type="RefSeq" id="WP_007922391.1">
    <property type="nucleotide sequence ID" value="NZ_ADVG01000005.1"/>
</dbReference>
<sequence length="191" mass="21198">MLVLHDWQNFYMLAGTASATLIGLLFVAVSISMGTTLSLRQATTSLRTFVEPTLLYYVQALALSCVAIMPLPNPLLLGVLLLVLASLDLFLTGRVSWRMQVLHREDARDAGHWIWYMAFPLLAGILSIGTSIGLLLRLPFALMGVPMITLLCLAIGLHNSWVLTVWLTQQREGWISSREEPQLTQNDDGPH</sequence>
<feature type="transmembrane region" description="Helical" evidence="1">
    <location>
        <begin position="75"/>
        <end position="92"/>
    </location>
</feature>
<keyword evidence="1" id="KW-0472">Membrane</keyword>
<dbReference type="Proteomes" id="UP000004508">
    <property type="component" value="Unassembled WGS sequence"/>
</dbReference>
<evidence type="ECO:0000313" key="3">
    <source>
        <dbReference type="Proteomes" id="UP000004508"/>
    </source>
</evidence>
<keyword evidence="3" id="KW-1185">Reference proteome</keyword>
<comment type="caution">
    <text evidence="2">The sequence shown here is derived from an EMBL/GenBank/DDBJ whole genome shotgun (WGS) entry which is preliminary data.</text>
</comment>
<dbReference type="eggNOG" id="ENOG5032BT1">
    <property type="taxonomic scope" value="Bacteria"/>
</dbReference>
<evidence type="ECO:0000313" key="2">
    <source>
        <dbReference type="EMBL" id="EFH80076.1"/>
    </source>
</evidence>
<protein>
    <submittedName>
        <fullName evidence="2">Uncharacterized protein</fullName>
    </submittedName>
</protein>
<dbReference type="EMBL" id="ADVG01000005">
    <property type="protein sequence ID" value="EFH80076.1"/>
    <property type="molecule type" value="Genomic_DNA"/>
</dbReference>
<evidence type="ECO:0000256" key="1">
    <source>
        <dbReference type="SAM" id="Phobius"/>
    </source>
</evidence>
<feature type="transmembrane region" description="Helical" evidence="1">
    <location>
        <begin position="148"/>
        <end position="168"/>
    </location>
</feature>
<proteinExistence type="predicted"/>
<keyword evidence="1" id="KW-1133">Transmembrane helix</keyword>
<dbReference type="InParanoid" id="D6U865"/>